<reference evidence="2" key="1">
    <citation type="submission" date="2019-12" db="EMBL/GenBank/DDBJ databases">
        <title>Genome sequencing and annotation of Brassica cretica.</title>
        <authorList>
            <person name="Studholme D.J."/>
            <person name="Sarris P."/>
        </authorList>
    </citation>
    <scope>NUCLEOTIDE SEQUENCE</scope>
    <source>
        <strain evidence="2">PFS-109/04</strain>
        <tissue evidence="2">Leaf</tissue>
    </source>
</reference>
<name>A0A8S9P0H5_BRACR</name>
<dbReference type="Proteomes" id="UP000712600">
    <property type="component" value="Unassembled WGS sequence"/>
</dbReference>
<protein>
    <submittedName>
        <fullName evidence="2">Uncharacterized protein</fullName>
    </submittedName>
</protein>
<evidence type="ECO:0000313" key="3">
    <source>
        <dbReference type="Proteomes" id="UP000712600"/>
    </source>
</evidence>
<evidence type="ECO:0000256" key="1">
    <source>
        <dbReference type="SAM" id="Phobius"/>
    </source>
</evidence>
<dbReference type="EMBL" id="QGKX02001521">
    <property type="protein sequence ID" value="KAF3507761.1"/>
    <property type="molecule type" value="Genomic_DNA"/>
</dbReference>
<keyword evidence="1" id="KW-1133">Transmembrane helix</keyword>
<comment type="caution">
    <text evidence="2">The sequence shown here is derived from an EMBL/GenBank/DDBJ whole genome shotgun (WGS) entry which is preliminary data.</text>
</comment>
<proteinExistence type="predicted"/>
<keyword evidence="1" id="KW-0812">Transmembrane</keyword>
<evidence type="ECO:0000313" key="2">
    <source>
        <dbReference type="EMBL" id="KAF3507761.1"/>
    </source>
</evidence>
<sequence length="144" mass="15973">MDPSGSVTPPPSFPRRCRPVSFWWCFFFSSSNSFALCGRLLGKLRGFWWLVGCRRRLCLRTVERTTDSAIQSSGSLNFVSIVERCSFDGGSIHGDGGSPGDDSFPAWLLLDRYTGEGSIGWHGHSAVVMSQIPFYAGRRCMSHV</sequence>
<dbReference type="AlphaFoldDB" id="A0A8S9P0H5"/>
<gene>
    <name evidence="2" type="ORF">F2Q69_00003342</name>
</gene>
<organism evidence="2 3">
    <name type="scientific">Brassica cretica</name>
    <name type="common">Mustard</name>
    <dbReference type="NCBI Taxonomy" id="69181"/>
    <lineage>
        <taxon>Eukaryota</taxon>
        <taxon>Viridiplantae</taxon>
        <taxon>Streptophyta</taxon>
        <taxon>Embryophyta</taxon>
        <taxon>Tracheophyta</taxon>
        <taxon>Spermatophyta</taxon>
        <taxon>Magnoliopsida</taxon>
        <taxon>eudicotyledons</taxon>
        <taxon>Gunneridae</taxon>
        <taxon>Pentapetalae</taxon>
        <taxon>rosids</taxon>
        <taxon>malvids</taxon>
        <taxon>Brassicales</taxon>
        <taxon>Brassicaceae</taxon>
        <taxon>Brassiceae</taxon>
        <taxon>Brassica</taxon>
    </lineage>
</organism>
<accession>A0A8S9P0H5</accession>
<feature type="transmembrane region" description="Helical" evidence="1">
    <location>
        <begin position="20"/>
        <end position="41"/>
    </location>
</feature>
<keyword evidence="1" id="KW-0472">Membrane</keyword>